<accession>A0ABW6DD30</accession>
<name>A0ABW6DD30_9BACT</name>
<proteinExistence type="predicted"/>
<evidence type="ECO:0000256" key="2">
    <source>
        <dbReference type="SAM" id="SignalP"/>
    </source>
</evidence>
<gene>
    <name evidence="3" type="ORF">U0R10_03625</name>
</gene>
<feature type="chain" id="PRO_5047384560" evidence="2">
    <location>
        <begin position="22"/>
        <end position="360"/>
    </location>
</feature>
<organism evidence="3 4">
    <name type="scientific">Aquirufa avitistagni</name>
    <dbReference type="NCBI Taxonomy" id="3104728"/>
    <lineage>
        <taxon>Bacteria</taxon>
        <taxon>Pseudomonadati</taxon>
        <taxon>Bacteroidota</taxon>
        <taxon>Cytophagia</taxon>
        <taxon>Cytophagales</taxon>
        <taxon>Flectobacillaceae</taxon>
        <taxon>Aquirufa</taxon>
    </lineage>
</organism>
<evidence type="ECO:0000313" key="4">
    <source>
        <dbReference type="Proteomes" id="UP001598138"/>
    </source>
</evidence>
<dbReference type="SUPFAM" id="SSF48452">
    <property type="entry name" value="TPR-like"/>
    <property type="match status" value="1"/>
</dbReference>
<dbReference type="PROSITE" id="PS50005">
    <property type="entry name" value="TPR"/>
    <property type="match status" value="1"/>
</dbReference>
<dbReference type="InterPro" id="IPR011990">
    <property type="entry name" value="TPR-like_helical_dom_sf"/>
</dbReference>
<keyword evidence="4" id="KW-1185">Reference proteome</keyword>
<comment type="caution">
    <text evidence="3">The sequence shown here is derived from an EMBL/GenBank/DDBJ whole genome shotgun (WGS) entry which is preliminary data.</text>
</comment>
<protein>
    <submittedName>
        <fullName evidence="3">Tetratricopeptide repeat protein</fullName>
    </submittedName>
</protein>
<sequence>MVSVGTRYRFLIVICSSWLFACGPSADQRGEVIPPKSAYSQLQRPGLVVSYITQLLRDSDDAHLYFLRAKAYLDLRDYLHAENDIKRALAKSPGDVDYLLVSAQIKSHLGWYAQALEEAKALESSGYNSSAMYLTLSEIYLASHSKRIAATYLRQAESMGVAVAEKPYLSYLQKMVRGDSLWAMQSIQRKDLTHSHLSDAFFRYHMPRMSQLNYQNLILAELKKYPLDPYLLLNWGRFLVQLHQYDRAEKVYLNVFRQLPQNPAIMLELGEFYTRLGNNKQALVYLAQIPTQSGLYRDALFSQALVYLNMGQKSKSIAMLDSGQKQFVSDLRFIQLRDRLLGKRLDSTTILVDSTAQKSD</sequence>
<reference evidence="3 4" key="1">
    <citation type="submission" date="2024-03" db="EMBL/GenBank/DDBJ databases">
        <title>Aquirufa genome sequencing.</title>
        <authorList>
            <person name="Pitt A."/>
            <person name="Hahn M.W."/>
        </authorList>
    </citation>
    <scope>NUCLEOTIDE SEQUENCE [LARGE SCALE GENOMIC DNA]</scope>
    <source>
        <strain evidence="3 4">OSTEICH-129V</strain>
    </source>
</reference>
<dbReference type="PROSITE" id="PS51257">
    <property type="entry name" value="PROKAR_LIPOPROTEIN"/>
    <property type="match status" value="1"/>
</dbReference>
<dbReference type="Proteomes" id="UP001598138">
    <property type="component" value="Unassembled WGS sequence"/>
</dbReference>
<dbReference type="Pfam" id="PF13181">
    <property type="entry name" value="TPR_8"/>
    <property type="match status" value="1"/>
</dbReference>
<dbReference type="EMBL" id="JBBKXZ010000001">
    <property type="protein sequence ID" value="MFD3393703.1"/>
    <property type="molecule type" value="Genomic_DNA"/>
</dbReference>
<feature type="signal peptide" evidence="2">
    <location>
        <begin position="1"/>
        <end position="21"/>
    </location>
</feature>
<dbReference type="Pfam" id="PF14559">
    <property type="entry name" value="TPR_19"/>
    <property type="match status" value="1"/>
</dbReference>
<keyword evidence="2" id="KW-0732">Signal</keyword>
<dbReference type="InterPro" id="IPR019734">
    <property type="entry name" value="TPR_rpt"/>
</dbReference>
<evidence type="ECO:0000256" key="1">
    <source>
        <dbReference type="PROSITE-ProRule" id="PRU00339"/>
    </source>
</evidence>
<evidence type="ECO:0000313" key="3">
    <source>
        <dbReference type="EMBL" id="MFD3393703.1"/>
    </source>
</evidence>
<dbReference type="SMART" id="SM00028">
    <property type="entry name" value="TPR"/>
    <property type="match status" value="3"/>
</dbReference>
<keyword evidence="1" id="KW-0802">TPR repeat</keyword>
<dbReference type="RefSeq" id="WP_377982556.1">
    <property type="nucleotide sequence ID" value="NZ_JBBKXZ010000001.1"/>
</dbReference>
<feature type="repeat" description="TPR" evidence="1">
    <location>
        <begin position="62"/>
        <end position="95"/>
    </location>
</feature>
<dbReference type="Gene3D" id="1.25.40.10">
    <property type="entry name" value="Tetratricopeptide repeat domain"/>
    <property type="match status" value="2"/>
</dbReference>